<dbReference type="Proteomes" id="UP001176961">
    <property type="component" value="Unassembled WGS sequence"/>
</dbReference>
<evidence type="ECO:0000313" key="2">
    <source>
        <dbReference type="Proteomes" id="UP001176961"/>
    </source>
</evidence>
<reference evidence="1" key="1">
    <citation type="submission" date="2023-07" db="EMBL/GenBank/DDBJ databases">
        <authorList>
            <consortium name="CYATHOMIX"/>
        </authorList>
    </citation>
    <scope>NUCLEOTIDE SEQUENCE</scope>
    <source>
        <strain evidence="1">N/A</strain>
    </source>
</reference>
<gene>
    <name evidence="1" type="ORF">CYNAS_LOCUS16811</name>
</gene>
<proteinExistence type="predicted"/>
<organism evidence="1 2">
    <name type="scientific">Cylicocyclus nassatus</name>
    <name type="common">Nematode worm</name>
    <dbReference type="NCBI Taxonomy" id="53992"/>
    <lineage>
        <taxon>Eukaryota</taxon>
        <taxon>Metazoa</taxon>
        <taxon>Ecdysozoa</taxon>
        <taxon>Nematoda</taxon>
        <taxon>Chromadorea</taxon>
        <taxon>Rhabditida</taxon>
        <taxon>Rhabditina</taxon>
        <taxon>Rhabditomorpha</taxon>
        <taxon>Strongyloidea</taxon>
        <taxon>Strongylidae</taxon>
        <taxon>Cylicocyclus</taxon>
    </lineage>
</organism>
<comment type="caution">
    <text evidence="1">The sequence shown here is derived from an EMBL/GenBank/DDBJ whole genome shotgun (WGS) entry which is preliminary data.</text>
</comment>
<dbReference type="AlphaFoldDB" id="A0AA36H6C3"/>
<protein>
    <submittedName>
        <fullName evidence="1">Uncharacterized protein</fullName>
    </submittedName>
</protein>
<dbReference type="EMBL" id="CATQJL010000316">
    <property type="protein sequence ID" value="CAJ0604828.1"/>
    <property type="molecule type" value="Genomic_DNA"/>
</dbReference>
<accession>A0AA36H6C3</accession>
<evidence type="ECO:0000313" key="1">
    <source>
        <dbReference type="EMBL" id="CAJ0604828.1"/>
    </source>
</evidence>
<name>A0AA36H6C3_CYLNA</name>
<keyword evidence="2" id="KW-1185">Reference proteome</keyword>
<sequence length="85" mass="9524">MAQAEVNLEADVEAAPVTADGHGMFPKSVIVERSKRWGLFGYPWRYGYGYYGYPYGYGCYGYPCGPYGPYGFGGFYGYPWLKSKA</sequence>